<dbReference type="RefSeq" id="WP_122225579.1">
    <property type="nucleotide sequence ID" value="NZ_CP103786.1"/>
</dbReference>
<reference evidence="3" key="1">
    <citation type="submission" date="2016-11" db="EMBL/GenBank/DDBJ databases">
        <title>Genome sequence of Candidatus Phytoplasma solani strain SA-1.</title>
        <authorList>
            <person name="Haryono M."/>
            <person name="Samarzija I."/>
            <person name="Seruga Music M."/>
            <person name="Hogenhout S."/>
            <person name="Kuo C.-H."/>
        </authorList>
    </citation>
    <scope>NUCLEOTIDE SEQUENCE [LARGE SCALE GENOMIC DNA]</scope>
    <source>
        <strain evidence="3">SA-1</strain>
    </source>
</reference>
<protein>
    <submittedName>
        <fullName evidence="2">Uncharacterized protein</fullName>
    </submittedName>
</protein>
<dbReference type="EMBL" id="MPBG01000009">
    <property type="protein sequence ID" value="RMI87777.1"/>
    <property type="molecule type" value="Genomic_DNA"/>
</dbReference>
<name>A0A421NUS8_9MOLU</name>
<evidence type="ECO:0000313" key="3">
    <source>
        <dbReference type="Proteomes" id="UP000283896"/>
    </source>
</evidence>
<keyword evidence="1" id="KW-1133">Transmembrane helix</keyword>
<dbReference type="AlphaFoldDB" id="A0A421NUS8"/>
<dbReference type="Proteomes" id="UP000283896">
    <property type="component" value="Unassembled WGS sequence"/>
</dbReference>
<comment type="caution">
    <text evidence="2">The sequence shown here is derived from an EMBL/GenBank/DDBJ whole genome shotgun (WGS) entry which is preliminary data.</text>
</comment>
<accession>A0A421NUS8</accession>
<feature type="transmembrane region" description="Helical" evidence="1">
    <location>
        <begin position="37"/>
        <end position="59"/>
    </location>
</feature>
<keyword evidence="1" id="KW-0472">Membrane</keyword>
<organism evidence="2 3">
    <name type="scientific">Candidatus Phytoplasma solani</name>
    <dbReference type="NCBI Taxonomy" id="69896"/>
    <lineage>
        <taxon>Bacteria</taxon>
        <taxon>Bacillati</taxon>
        <taxon>Mycoplasmatota</taxon>
        <taxon>Mollicutes</taxon>
        <taxon>Acholeplasmatales</taxon>
        <taxon>Acholeplasmataceae</taxon>
        <taxon>Candidatus Phytoplasma</taxon>
        <taxon>16SrXII (Stolbur group)</taxon>
    </lineage>
</organism>
<sequence length="65" mass="7549">MKLKNPSLPIFVIAIYSVLSAFFLFKIINYFELSAKAIFHITIFAILLQNILFFILISINPKEEK</sequence>
<evidence type="ECO:0000313" key="2">
    <source>
        <dbReference type="EMBL" id="RMI87777.1"/>
    </source>
</evidence>
<gene>
    <name evidence="2" type="ORF">PSSA1_v1c5460</name>
</gene>
<evidence type="ECO:0000256" key="1">
    <source>
        <dbReference type="SAM" id="Phobius"/>
    </source>
</evidence>
<keyword evidence="1" id="KW-0812">Transmembrane</keyword>
<keyword evidence="3" id="KW-1185">Reference proteome</keyword>
<proteinExistence type="predicted"/>
<feature type="transmembrane region" description="Helical" evidence="1">
    <location>
        <begin position="6"/>
        <end position="25"/>
    </location>
</feature>